<dbReference type="GO" id="GO:0016757">
    <property type="term" value="F:glycosyltransferase activity"/>
    <property type="evidence" value="ECO:0007669"/>
    <property type="project" value="InterPro"/>
</dbReference>
<protein>
    <submittedName>
        <fullName evidence="2">Glycosyltransferase</fullName>
    </submittedName>
</protein>
<sequence>MNRPKVHMTGGDGTGWALDEDLRLTRQALSDIVEFSDLDHCEVIHSVWWESLLRVPEAIAVRAFVVCHMSGEPFRYLTLPQHRHVVGLVDCWIAQTAEAARQCRAVGLPHIVVPYTTDVAKFHPISAGDTVLGELGRTWRLPTDRYLLGNFHRDSAGFDLSIPKRTKGPDIFCEIVRGLHREGHAVHAVLAGPRRHWVRKRFAEWGVPYTFVGQLMEEDDYQTNMLPQQVLNQLYNLLDLCVVSSRSEGGPRTLMEAAAARRKVISTPVGLAPDLLDPSCLYRTPVEAVGMIRRDIQTNYLSGTVDTHYRNVLTRHRPEAVAALFRDIYDRIGKGAMARKPKWTSGDAAPPPRPPAGVIRRVLKAWRGHTLKVCLWHRFFAPPYGGGNQFMLALRKALRRRGVCVVENQLRDDIDVYLLNSVHFDVEQFLEFSRRRPLRAVHRIDGPIHLIRGFDREKDELCFDLNARFASSTVLQSTWTYQRIAEMSYKPVKPVIIQNTVDPDIFHRRGRVPFDGSRKIRLIATSWSNNARKGGPVYKWLERHLDWDRFDFTFVGNASEPFERIRSLPAVPSEQLGALLRQHDVYLTASQNDPCSNAVIEALACGLPVLYRNDGGHPELVGSGGLPFSEPEEIISQLDVMASNYEVFQRLIVVPTMDEVADKYLTLLKEAAG</sequence>
<feature type="domain" description="Glycosyl transferase family 1" evidence="1">
    <location>
        <begin position="565"/>
        <end position="625"/>
    </location>
</feature>
<dbReference type="EMBL" id="LT828648">
    <property type="protein sequence ID" value="SLM46421.1"/>
    <property type="molecule type" value="Genomic_DNA"/>
</dbReference>
<keyword evidence="2" id="KW-0808">Transferase</keyword>
<evidence type="ECO:0000313" key="2">
    <source>
        <dbReference type="EMBL" id="SLM46421.1"/>
    </source>
</evidence>
<dbReference type="CDD" id="cd03801">
    <property type="entry name" value="GT4_PimA-like"/>
    <property type="match status" value="1"/>
</dbReference>
<reference evidence="2 3" key="1">
    <citation type="submission" date="2017-03" db="EMBL/GenBank/DDBJ databases">
        <authorList>
            <person name="Afonso C.L."/>
            <person name="Miller P.J."/>
            <person name="Scott M.A."/>
            <person name="Spackman E."/>
            <person name="Goraichik I."/>
            <person name="Dimitrov K.M."/>
            <person name="Suarez D.L."/>
            <person name="Swayne D.E."/>
        </authorList>
    </citation>
    <scope>NUCLEOTIDE SEQUENCE [LARGE SCALE GENOMIC DNA]</scope>
    <source>
        <strain evidence="2">Genome sequencing of Nitrospira japonica strain NJ11</strain>
    </source>
</reference>
<accession>A0A1W1I0A6</accession>
<dbReference type="AlphaFoldDB" id="A0A1W1I0A6"/>
<proteinExistence type="predicted"/>
<dbReference type="KEGG" id="nja:NSJP_0249"/>
<evidence type="ECO:0000313" key="3">
    <source>
        <dbReference type="Proteomes" id="UP000192042"/>
    </source>
</evidence>
<dbReference type="InterPro" id="IPR001296">
    <property type="entry name" value="Glyco_trans_1"/>
</dbReference>
<name>A0A1W1I0A6_9BACT</name>
<dbReference type="PANTHER" id="PTHR12526:SF637">
    <property type="entry name" value="GLYCOSYLTRANSFERASE EPSF-RELATED"/>
    <property type="match status" value="1"/>
</dbReference>
<dbReference type="SUPFAM" id="SSF53756">
    <property type="entry name" value="UDP-Glycosyltransferase/glycogen phosphorylase"/>
    <property type="match status" value="2"/>
</dbReference>
<dbReference type="Proteomes" id="UP000192042">
    <property type="component" value="Chromosome I"/>
</dbReference>
<dbReference type="Gene3D" id="3.40.50.2000">
    <property type="entry name" value="Glycogen Phosphorylase B"/>
    <property type="match status" value="2"/>
</dbReference>
<dbReference type="Pfam" id="PF13692">
    <property type="entry name" value="Glyco_trans_1_4"/>
    <property type="match status" value="1"/>
</dbReference>
<gene>
    <name evidence="2" type="ORF">NSJP_0249</name>
</gene>
<dbReference type="STRING" id="1325564.NSJP_0249"/>
<evidence type="ECO:0000259" key="1">
    <source>
        <dbReference type="Pfam" id="PF00534"/>
    </source>
</evidence>
<organism evidence="2 3">
    <name type="scientific">Nitrospira japonica</name>
    <dbReference type="NCBI Taxonomy" id="1325564"/>
    <lineage>
        <taxon>Bacteria</taxon>
        <taxon>Pseudomonadati</taxon>
        <taxon>Nitrospirota</taxon>
        <taxon>Nitrospiria</taxon>
        <taxon>Nitrospirales</taxon>
        <taxon>Nitrospiraceae</taxon>
        <taxon>Nitrospira</taxon>
    </lineage>
</organism>
<dbReference type="Pfam" id="PF00534">
    <property type="entry name" value="Glycos_transf_1"/>
    <property type="match status" value="1"/>
</dbReference>
<dbReference type="RefSeq" id="WP_172834072.1">
    <property type="nucleotide sequence ID" value="NZ_LT828648.1"/>
</dbReference>
<keyword evidence="3" id="KW-1185">Reference proteome</keyword>
<dbReference type="PANTHER" id="PTHR12526">
    <property type="entry name" value="GLYCOSYLTRANSFERASE"/>
    <property type="match status" value="1"/>
</dbReference>